<dbReference type="InterPro" id="IPR029033">
    <property type="entry name" value="His_PPase_superfam"/>
</dbReference>
<dbReference type="AlphaFoldDB" id="A0A1Y2E078"/>
<dbReference type="InterPro" id="IPR051710">
    <property type="entry name" value="Phosphatase_SH3-domain"/>
</dbReference>
<organism evidence="1 2">
    <name type="scientific">Pseudomassariella vexata</name>
    <dbReference type="NCBI Taxonomy" id="1141098"/>
    <lineage>
        <taxon>Eukaryota</taxon>
        <taxon>Fungi</taxon>
        <taxon>Dikarya</taxon>
        <taxon>Ascomycota</taxon>
        <taxon>Pezizomycotina</taxon>
        <taxon>Sordariomycetes</taxon>
        <taxon>Xylariomycetidae</taxon>
        <taxon>Amphisphaeriales</taxon>
        <taxon>Pseudomassariaceae</taxon>
        <taxon>Pseudomassariella</taxon>
    </lineage>
</organism>
<sequence>MVITTMLLVRHGHRLSWILDPVTGKYSSLHTFPSGLPADPPLASHGVRQARETSIYLDKELAEVAQQGRLRIYSSLFYRCLETLRPTVERLTYHDAGLAVRGERGIGEWFGKAPFSQPTPELPSQLKAKFFPWVDDTYESRVVPDHHGERIDKLHDRIALALSTIVEDVDAEFNAAGRGDDSVTLVLSTHAAPIIAMGRVLTGYMPDDVNHQDFKCYTCGISKFVRRNTQAETGGSEHWRTNKGVAGGWDCVANSDCSHLSQGEERGWHFQGDETFDSYGPGMLITEDGGVSEKVQDTNESDSKL</sequence>
<reference evidence="1 2" key="1">
    <citation type="submission" date="2016-07" db="EMBL/GenBank/DDBJ databases">
        <title>Pervasive Adenine N6-methylation of Active Genes in Fungi.</title>
        <authorList>
            <consortium name="DOE Joint Genome Institute"/>
            <person name="Mondo S.J."/>
            <person name="Dannebaum R.O."/>
            <person name="Kuo R.C."/>
            <person name="Labutti K."/>
            <person name="Haridas S."/>
            <person name="Kuo A."/>
            <person name="Salamov A."/>
            <person name="Ahrendt S.R."/>
            <person name="Lipzen A."/>
            <person name="Sullivan W."/>
            <person name="Andreopoulos W.B."/>
            <person name="Clum A."/>
            <person name="Lindquist E."/>
            <person name="Daum C."/>
            <person name="Ramamoorthy G.K."/>
            <person name="Gryganskyi A."/>
            <person name="Culley D."/>
            <person name="Magnuson J.K."/>
            <person name="James T.Y."/>
            <person name="O'Malley M.A."/>
            <person name="Stajich J.E."/>
            <person name="Spatafora J.W."/>
            <person name="Visel A."/>
            <person name="Grigoriev I.V."/>
        </authorList>
    </citation>
    <scope>NUCLEOTIDE SEQUENCE [LARGE SCALE GENOMIC DNA]</scope>
    <source>
        <strain evidence="1 2">CBS 129021</strain>
    </source>
</reference>
<name>A0A1Y2E078_9PEZI</name>
<evidence type="ECO:0000313" key="1">
    <source>
        <dbReference type="EMBL" id="ORY64275.1"/>
    </source>
</evidence>
<dbReference type="GeneID" id="63776521"/>
<dbReference type="Pfam" id="PF00300">
    <property type="entry name" value="His_Phos_1"/>
    <property type="match status" value="1"/>
</dbReference>
<comment type="caution">
    <text evidence="1">The sequence shown here is derived from an EMBL/GenBank/DDBJ whole genome shotgun (WGS) entry which is preliminary data.</text>
</comment>
<gene>
    <name evidence="1" type="ORF">BCR38DRAFT_434538</name>
</gene>
<dbReference type="Gene3D" id="3.40.50.1240">
    <property type="entry name" value="Phosphoglycerate mutase-like"/>
    <property type="match status" value="1"/>
</dbReference>
<proteinExistence type="predicted"/>
<dbReference type="InterPro" id="IPR013078">
    <property type="entry name" value="His_Pase_superF_clade-1"/>
</dbReference>
<evidence type="ECO:0000313" key="2">
    <source>
        <dbReference type="Proteomes" id="UP000193689"/>
    </source>
</evidence>
<dbReference type="SUPFAM" id="SSF53254">
    <property type="entry name" value="Phosphoglycerate mutase-like"/>
    <property type="match status" value="1"/>
</dbReference>
<dbReference type="PANTHER" id="PTHR16469">
    <property type="entry name" value="UBIQUITIN-ASSOCIATED AND SH3 DOMAIN-CONTAINING BA-RELATED"/>
    <property type="match status" value="1"/>
</dbReference>
<dbReference type="PANTHER" id="PTHR16469:SF51">
    <property type="entry name" value="TRANSCRIPTION FACTOR TAU 55 KDA SUBUNIT"/>
    <property type="match status" value="1"/>
</dbReference>
<dbReference type="Proteomes" id="UP000193689">
    <property type="component" value="Unassembled WGS sequence"/>
</dbReference>
<dbReference type="RefSeq" id="XP_040715689.1">
    <property type="nucleotide sequence ID" value="XM_040860309.1"/>
</dbReference>
<dbReference type="STRING" id="1141098.A0A1Y2E078"/>
<dbReference type="InParanoid" id="A0A1Y2E078"/>
<protein>
    <submittedName>
        <fullName evidence="1">Histidine phosphatase superfamily</fullName>
    </submittedName>
</protein>
<accession>A0A1Y2E078</accession>
<dbReference type="FunCoup" id="A0A1Y2E078">
    <property type="interactions" value="132"/>
</dbReference>
<keyword evidence="2" id="KW-1185">Reference proteome</keyword>
<dbReference type="EMBL" id="MCFJ01000007">
    <property type="protein sequence ID" value="ORY64275.1"/>
    <property type="molecule type" value="Genomic_DNA"/>
</dbReference>
<dbReference type="CDD" id="cd07067">
    <property type="entry name" value="HP_PGM_like"/>
    <property type="match status" value="1"/>
</dbReference>
<dbReference type="OrthoDB" id="414418at2759"/>